<evidence type="ECO:0000313" key="2">
    <source>
        <dbReference type="EMBL" id="RPD54573.1"/>
    </source>
</evidence>
<feature type="transmembrane region" description="Helical" evidence="1">
    <location>
        <begin position="94"/>
        <end position="117"/>
    </location>
</feature>
<dbReference type="EMBL" id="ML122304">
    <property type="protein sequence ID" value="RPD54573.1"/>
    <property type="molecule type" value="Genomic_DNA"/>
</dbReference>
<dbReference type="AlphaFoldDB" id="A0A5C2RSI4"/>
<feature type="transmembrane region" description="Helical" evidence="1">
    <location>
        <begin position="211"/>
        <end position="238"/>
    </location>
</feature>
<keyword evidence="1" id="KW-0812">Transmembrane</keyword>
<name>A0A5C2RSI4_9APHY</name>
<evidence type="ECO:0000313" key="3">
    <source>
        <dbReference type="Proteomes" id="UP000313359"/>
    </source>
</evidence>
<feature type="transmembrane region" description="Helical" evidence="1">
    <location>
        <begin position="12"/>
        <end position="35"/>
    </location>
</feature>
<protein>
    <submittedName>
        <fullName evidence="2">Uncharacterized protein</fullName>
    </submittedName>
</protein>
<dbReference type="Proteomes" id="UP000313359">
    <property type="component" value="Unassembled WGS sequence"/>
</dbReference>
<proteinExistence type="predicted"/>
<evidence type="ECO:0000256" key="1">
    <source>
        <dbReference type="SAM" id="Phobius"/>
    </source>
</evidence>
<sequence length="316" mass="34926">MSSLFQNAYYLGINFNAILYGAELVIYGLTIQALFRHRTQWTRTDKFYMVFSTAILCLITIYMSTEAVFGQEMWIVNADFPGGAAGWFVENVNVWYQTLGTASSVLRNILTDALLIYRVYVIWTDVRVIAFPCVLYIASIALGILELYLSGKPNAHFFVGKAMQLGTAYWASTISLNIITTSVICGRLIYLGRAIEVARNVKGRGMAALRYTGTVSMVVESALPYSMAGLAFLVSYGIGSDISIMFGAFYGMFSCISPQLIIMRIVTGTAWTRDRMAETMSALELQDVEGRAGVHATTIASEVTSTMDDKSIQRTV</sequence>
<organism evidence="2 3">
    <name type="scientific">Lentinus tigrinus ALCF2SS1-6</name>
    <dbReference type="NCBI Taxonomy" id="1328759"/>
    <lineage>
        <taxon>Eukaryota</taxon>
        <taxon>Fungi</taxon>
        <taxon>Dikarya</taxon>
        <taxon>Basidiomycota</taxon>
        <taxon>Agaricomycotina</taxon>
        <taxon>Agaricomycetes</taxon>
        <taxon>Polyporales</taxon>
        <taxon>Polyporaceae</taxon>
        <taxon>Lentinus</taxon>
    </lineage>
</organism>
<feature type="transmembrane region" description="Helical" evidence="1">
    <location>
        <begin position="129"/>
        <end position="149"/>
    </location>
</feature>
<reference evidence="2" key="1">
    <citation type="journal article" date="2018" name="Genome Biol. Evol.">
        <title>Genomics and development of Lentinus tigrinus, a white-rot wood-decaying mushroom with dimorphic fruiting bodies.</title>
        <authorList>
            <person name="Wu B."/>
            <person name="Xu Z."/>
            <person name="Knudson A."/>
            <person name="Carlson A."/>
            <person name="Chen N."/>
            <person name="Kovaka S."/>
            <person name="LaButti K."/>
            <person name="Lipzen A."/>
            <person name="Pennachio C."/>
            <person name="Riley R."/>
            <person name="Schakwitz W."/>
            <person name="Umezawa K."/>
            <person name="Ohm R.A."/>
            <person name="Grigoriev I.V."/>
            <person name="Nagy L.G."/>
            <person name="Gibbons J."/>
            <person name="Hibbett D."/>
        </authorList>
    </citation>
    <scope>NUCLEOTIDE SEQUENCE [LARGE SCALE GENOMIC DNA]</scope>
    <source>
        <strain evidence="2">ALCF2SS1-6</strain>
    </source>
</reference>
<keyword evidence="1" id="KW-0472">Membrane</keyword>
<keyword evidence="3" id="KW-1185">Reference proteome</keyword>
<feature type="transmembrane region" description="Helical" evidence="1">
    <location>
        <begin position="244"/>
        <end position="266"/>
    </location>
</feature>
<dbReference type="OrthoDB" id="2796825at2759"/>
<feature type="transmembrane region" description="Helical" evidence="1">
    <location>
        <begin position="169"/>
        <end position="190"/>
    </location>
</feature>
<feature type="transmembrane region" description="Helical" evidence="1">
    <location>
        <begin position="47"/>
        <end position="65"/>
    </location>
</feature>
<accession>A0A5C2RSI4</accession>
<keyword evidence="1" id="KW-1133">Transmembrane helix</keyword>
<gene>
    <name evidence="2" type="ORF">L227DRAFT_616071</name>
</gene>